<reference evidence="2" key="2">
    <citation type="submission" date="2020-09" db="EMBL/GenBank/DDBJ databases">
        <authorList>
            <person name="Sun Q."/>
            <person name="Zhou Y."/>
        </authorList>
    </citation>
    <scope>NUCLEOTIDE SEQUENCE</scope>
    <source>
        <strain evidence="2">CGMCC 1.12726</strain>
    </source>
</reference>
<sequence>MKTELNAKHLRGLLLILAIGLAAPAAAATRAKTAVTETGENVRIEGSIVLVEPDIELSLVTAGGLQEPRKDWSDAARRHYPAAVGRLITARNGSRTPDFDIPDALEPSSRLGQVLRLNQVVALSIAQYSNPGSVLATKKDAKTGKPLLDWSLGPGVAEIRQATGADYALFTYVRDSYASGGRSALRAFTLVAGLAMGSYIDIGGGMQVGVAALVDLRTGQVVWHNVMVKQSGDLRSAEGADLVVDDLLKSFPL</sequence>
<feature type="signal peptide" evidence="1">
    <location>
        <begin position="1"/>
        <end position="27"/>
    </location>
</feature>
<organism evidence="2 3">
    <name type="scientific">Arenimonas maotaiensis</name>
    <dbReference type="NCBI Taxonomy" id="1446479"/>
    <lineage>
        <taxon>Bacteria</taxon>
        <taxon>Pseudomonadati</taxon>
        <taxon>Pseudomonadota</taxon>
        <taxon>Gammaproteobacteria</taxon>
        <taxon>Lysobacterales</taxon>
        <taxon>Lysobacteraceae</taxon>
        <taxon>Arenimonas</taxon>
    </lineage>
</organism>
<dbReference type="EMBL" id="BMFO01000002">
    <property type="protein sequence ID" value="GGF91309.1"/>
    <property type="molecule type" value="Genomic_DNA"/>
</dbReference>
<evidence type="ECO:0000313" key="2">
    <source>
        <dbReference type="EMBL" id="GGF91309.1"/>
    </source>
</evidence>
<dbReference type="RefSeq" id="WP_188448754.1">
    <property type="nucleotide sequence ID" value="NZ_BMFO01000002.1"/>
</dbReference>
<feature type="chain" id="PRO_5037962052" evidence="1">
    <location>
        <begin position="28"/>
        <end position="253"/>
    </location>
</feature>
<name>A0A917CMQ6_9GAMM</name>
<protein>
    <submittedName>
        <fullName evidence="2">Uncharacterized protein</fullName>
    </submittedName>
</protein>
<accession>A0A917CMQ6</accession>
<dbReference type="Proteomes" id="UP000632858">
    <property type="component" value="Unassembled WGS sequence"/>
</dbReference>
<keyword evidence="1" id="KW-0732">Signal</keyword>
<gene>
    <name evidence="2" type="ORF">GCM10010960_11610</name>
</gene>
<proteinExistence type="predicted"/>
<evidence type="ECO:0000313" key="3">
    <source>
        <dbReference type="Proteomes" id="UP000632858"/>
    </source>
</evidence>
<evidence type="ECO:0000256" key="1">
    <source>
        <dbReference type="SAM" id="SignalP"/>
    </source>
</evidence>
<keyword evidence="3" id="KW-1185">Reference proteome</keyword>
<reference evidence="2" key="1">
    <citation type="journal article" date="2014" name="Int. J. Syst. Evol. Microbiol.">
        <title>Complete genome sequence of Corynebacterium casei LMG S-19264T (=DSM 44701T), isolated from a smear-ripened cheese.</title>
        <authorList>
            <consortium name="US DOE Joint Genome Institute (JGI-PGF)"/>
            <person name="Walter F."/>
            <person name="Albersmeier A."/>
            <person name="Kalinowski J."/>
            <person name="Ruckert C."/>
        </authorList>
    </citation>
    <scope>NUCLEOTIDE SEQUENCE</scope>
    <source>
        <strain evidence="2">CGMCC 1.12726</strain>
    </source>
</reference>
<dbReference type="AlphaFoldDB" id="A0A917CMQ6"/>
<comment type="caution">
    <text evidence="2">The sequence shown here is derived from an EMBL/GenBank/DDBJ whole genome shotgun (WGS) entry which is preliminary data.</text>
</comment>